<proteinExistence type="predicted"/>
<gene>
    <name evidence="1" type="primary">Nfu_g_1_024030</name>
</gene>
<name>A0A1A7ZM15_NOTFU</name>
<accession>A0A1A7ZM15</accession>
<feature type="non-terminal residue" evidence="1">
    <location>
        <position position="197"/>
    </location>
</feature>
<reference evidence="1" key="1">
    <citation type="submission" date="2016-05" db="EMBL/GenBank/DDBJ databases">
        <authorList>
            <person name="Lavstsen T."/>
            <person name="Jespersen J.S."/>
        </authorList>
    </citation>
    <scope>NUCLEOTIDE SEQUENCE</scope>
    <source>
        <tissue evidence="1">Brain</tissue>
    </source>
</reference>
<feature type="non-terminal residue" evidence="1">
    <location>
        <position position="1"/>
    </location>
</feature>
<dbReference type="EMBL" id="HADY01004993">
    <property type="protein sequence ID" value="SBP43478.1"/>
    <property type="molecule type" value="Transcribed_RNA"/>
</dbReference>
<dbReference type="AlphaFoldDB" id="A0A1A7ZM15"/>
<protein>
    <submittedName>
        <fullName evidence="1">Uncharacterized protein</fullName>
    </submittedName>
</protein>
<sequence length="197" mass="22744">EYGRVKPTNCSCLQSHLLPQQRPEHLNCTCRQGLLYGYSECNRLPQPSHLTLSDSTTYEALKRDPTSGHKKKITDHLQKLLKDKVIDQTFYCRLYPGEATPCRHGLLKIHKEGHTQTHQQQHQLGHIQHCKTSLHHPGSAGWKDPTSRTEFTCRKSKISNWPQEKPSSHLMSLHSSRVYPQPKQWKQLGNGWNKMIP</sequence>
<evidence type="ECO:0000313" key="1">
    <source>
        <dbReference type="EMBL" id="SBP43478.1"/>
    </source>
</evidence>
<reference evidence="1" key="2">
    <citation type="submission" date="2016-06" db="EMBL/GenBank/DDBJ databases">
        <title>The genome of a short-lived fish provides insights into sex chromosome evolution and the genetic control of aging.</title>
        <authorList>
            <person name="Reichwald K."/>
            <person name="Felder M."/>
            <person name="Petzold A."/>
            <person name="Koch P."/>
            <person name="Groth M."/>
            <person name="Platzer M."/>
        </authorList>
    </citation>
    <scope>NUCLEOTIDE SEQUENCE</scope>
    <source>
        <tissue evidence="1">Brain</tissue>
    </source>
</reference>
<organism evidence="1">
    <name type="scientific">Nothobranchius furzeri</name>
    <name type="common">Turquoise killifish</name>
    <dbReference type="NCBI Taxonomy" id="105023"/>
    <lineage>
        <taxon>Eukaryota</taxon>
        <taxon>Metazoa</taxon>
        <taxon>Chordata</taxon>
        <taxon>Craniata</taxon>
        <taxon>Vertebrata</taxon>
        <taxon>Euteleostomi</taxon>
        <taxon>Actinopterygii</taxon>
        <taxon>Neopterygii</taxon>
        <taxon>Teleostei</taxon>
        <taxon>Neoteleostei</taxon>
        <taxon>Acanthomorphata</taxon>
        <taxon>Ovalentaria</taxon>
        <taxon>Atherinomorphae</taxon>
        <taxon>Cyprinodontiformes</taxon>
        <taxon>Nothobranchiidae</taxon>
        <taxon>Nothobranchius</taxon>
    </lineage>
</organism>